<evidence type="ECO:0000313" key="5">
    <source>
        <dbReference type="EMBL" id="PJR11976.1"/>
    </source>
</evidence>
<dbReference type="PROSITE" id="PS00571">
    <property type="entry name" value="AMIDASES"/>
    <property type="match status" value="1"/>
</dbReference>
<protein>
    <recommendedName>
        <fullName evidence="3">Indoleacetamide hydrolase</fullName>
    </recommendedName>
</protein>
<dbReference type="Proteomes" id="UP000231987">
    <property type="component" value="Unassembled WGS sequence"/>
</dbReference>
<organism evidence="5 6">
    <name type="scientific">Rhizobium meliloti</name>
    <name type="common">Ensifer meliloti</name>
    <name type="synonym">Sinorhizobium meliloti</name>
    <dbReference type="NCBI Taxonomy" id="382"/>
    <lineage>
        <taxon>Bacteria</taxon>
        <taxon>Pseudomonadati</taxon>
        <taxon>Pseudomonadota</taxon>
        <taxon>Alphaproteobacteria</taxon>
        <taxon>Hyphomicrobiales</taxon>
        <taxon>Rhizobiaceae</taxon>
        <taxon>Sinorhizobium/Ensifer group</taxon>
        <taxon>Sinorhizobium</taxon>
    </lineage>
</organism>
<dbReference type="InterPro" id="IPR000120">
    <property type="entry name" value="Amidase"/>
</dbReference>
<evidence type="ECO:0000313" key="6">
    <source>
        <dbReference type="Proteomes" id="UP000231987"/>
    </source>
</evidence>
<dbReference type="AlphaFoldDB" id="A0A2J0YW04"/>
<dbReference type="InterPro" id="IPR036928">
    <property type="entry name" value="AS_sf"/>
</dbReference>
<name>A0A2J0YW04_RHIML</name>
<dbReference type="Gene3D" id="3.90.1300.10">
    <property type="entry name" value="Amidase signature (AS) domain"/>
    <property type="match status" value="1"/>
</dbReference>
<comment type="caution">
    <text evidence="5">The sequence shown here is derived from an EMBL/GenBank/DDBJ whole genome shotgun (WGS) entry which is preliminary data.</text>
</comment>
<dbReference type="InterPro" id="IPR023631">
    <property type="entry name" value="Amidase_dom"/>
</dbReference>
<dbReference type="InterPro" id="IPR020556">
    <property type="entry name" value="Amidase_CS"/>
</dbReference>
<comment type="function">
    <text evidence="1">Hydrolyzes indole-3-acetamide (IAM) into indole-3-acetic acid (IAA).</text>
</comment>
<dbReference type="EMBL" id="NJGD01000017">
    <property type="protein sequence ID" value="PJR11976.1"/>
    <property type="molecule type" value="Genomic_DNA"/>
</dbReference>
<evidence type="ECO:0000259" key="4">
    <source>
        <dbReference type="Pfam" id="PF01425"/>
    </source>
</evidence>
<sequence length="471" mass="47996">MAGDAISLGEAIRMGRLTASEAMEASLAAAGRSAEIGAIVHLDPTLGRTAAEHADARLRHLPGGGQAAPFLGVPSLAKDLGGPFTGLPVAAGSNMLDHRAAVAEDSELAARLRGAGLCFFGLTTVPEMGLSLASEPAAGPICRNPLDPGRTAGGSSGGAAAAVAAGIVAIAHATDAGGSIRVPAACCGLFGLKASRGAIAAGPSFGNHLGGIAGELALCRSVRDLAAIFDAAAGRARGPFADPWFAPSPSGPLRVGLLLETGGQYPTEPARSEAVEEAARALERDGHSIVAMRWDAFAAGIAASGRVLRDIVAVNLANFVVSAGLDVGRAERLTQAFISHGTRLEATALWATLDDAVHASHAVWSLFDYVDCILTPMLASAPLPIGSFPFDHDDIDLQIRRMTAFAPLAALANATGFPALTLPFGADEAGLPLPVQILAPMGGDRLLIELAARLESEGRWQHRFAVAGIPE</sequence>
<accession>A0A2J0YW04</accession>
<dbReference type="Pfam" id="PF01425">
    <property type="entry name" value="Amidase"/>
    <property type="match status" value="1"/>
</dbReference>
<dbReference type="PANTHER" id="PTHR11895">
    <property type="entry name" value="TRANSAMIDASE"/>
    <property type="match status" value="1"/>
</dbReference>
<reference evidence="5 6" key="1">
    <citation type="submission" date="2017-06" db="EMBL/GenBank/DDBJ databases">
        <title>Ensifer strains isolated from leguminous trees and herbs display diverse denitrification phenotypes with some acting as strong N2O sinks.</title>
        <authorList>
            <person name="Woliy K."/>
            <person name="Mania D."/>
            <person name="Bakken L.R."/>
            <person name="Frostegard A."/>
        </authorList>
    </citation>
    <scope>NUCLEOTIDE SEQUENCE [LARGE SCALE GENOMIC DNA]</scope>
    <source>
        <strain evidence="5 6">AC50a</strain>
    </source>
</reference>
<dbReference type="SUPFAM" id="SSF75304">
    <property type="entry name" value="Amidase signature (AS) enzymes"/>
    <property type="match status" value="1"/>
</dbReference>
<dbReference type="RefSeq" id="WP_100674098.1">
    <property type="nucleotide sequence ID" value="NZ_NJGD01000017.1"/>
</dbReference>
<dbReference type="GO" id="GO:0003824">
    <property type="term" value="F:catalytic activity"/>
    <property type="evidence" value="ECO:0007669"/>
    <property type="project" value="InterPro"/>
</dbReference>
<evidence type="ECO:0000256" key="2">
    <source>
        <dbReference type="ARBA" id="ARBA00009199"/>
    </source>
</evidence>
<comment type="similarity">
    <text evidence="2">Belongs to the amidase family.</text>
</comment>
<dbReference type="PANTHER" id="PTHR11895:SF7">
    <property type="entry name" value="GLUTAMYL-TRNA(GLN) AMIDOTRANSFERASE SUBUNIT A, MITOCHONDRIAL"/>
    <property type="match status" value="1"/>
</dbReference>
<proteinExistence type="inferred from homology"/>
<gene>
    <name evidence="5" type="ORF">CEJ86_26465</name>
</gene>
<evidence type="ECO:0000256" key="3">
    <source>
        <dbReference type="ARBA" id="ARBA00021874"/>
    </source>
</evidence>
<evidence type="ECO:0000256" key="1">
    <source>
        <dbReference type="ARBA" id="ARBA00003871"/>
    </source>
</evidence>
<feature type="domain" description="Amidase" evidence="4">
    <location>
        <begin position="22"/>
        <end position="447"/>
    </location>
</feature>